<reference evidence="3" key="1">
    <citation type="submission" date="2016-10" db="EMBL/GenBank/DDBJ databases">
        <authorList>
            <person name="Varghese N."/>
            <person name="Submissions S."/>
        </authorList>
    </citation>
    <scope>NUCLEOTIDE SEQUENCE [LARGE SCALE GENOMIC DNA]</scope>
    <source>
        <strain evidence="3">SP</strain>
    </source>
</reference>
<feature type="transmembrane region" description="Helical" evidence="1">
    <location>
        <begin position="12"/>
        <end position="35"/>
    </location>
</feature>
<evidence type="ECO:0000256" key="1">
    <source>
        <dbReference type="SAM" id="Phobius"/>
    </source>
</evidence>
<keyword evidence="1" id="KW-0812">Transmembrane</keyword>
<proteinExistence type="predicted"/>
<name>A0A1H3K2Y5_9BACI</name>
<keyword evidence="1" id="KW-0472">Membrane</keyword>
<keyword evidence="1" id="KW-1133">Transmembrane helix</keyword>
<protein>
    <submittedName>
        <fullName evidence="2">Uncharacterized protein YpmS</fullName>
    </submittedName>
</protein>
<organism evidence="2 3">
    <name type="scientific">Evansella caseinilytica</name>
    <dbReference type="NCBI Taxonomy" id="1503961"/>
    <lineage>
        <taxon>Bacteria</taxon>
        <taxon>Bacillati</taxon>
        <taxon>Bacillota</taxon>
        <taxon>Bacilli</taxon>
        <taxon>Bacillales</taxon>
        <taxon>Bacillaceae</taxon>
        <taxon>Evansella</taxon>
    </lineage>
</organism>
<dbReference type="OrthoDB" id="2412610at2"/>
<dbReference type="AlphaFoldDB" id="A0A1H3K2Y5"/>
<sequence>MSTKLSNPWKTAFIILSILIAAMLFSAFIALNQIFSNGTFQEPPSSFPVMEGAEFTVTTTKDDVNYWLEKELGKEQAGTELGYRLFLDDYIYFQTSLHVLGFEVPLEMVLEPAVTAEGNIELIERSFSVGSFELSSGQVFQLISIIPGLPDWIYILPDERKFYIDLQNGISEEVQLKVTEFDLQVNNIQLLLTLK</sequence>
<dbReference type="Pfam" id="PF09911">
    <property type="entry name" value="DUF2140"/>
    <property type="match status" value="1"/>
</dbReference>
<gene>
    <name evidence="2" type="ORF">SAMN05421736_10220</name>
</gene>
<keyword evidence="3" id="KW-1185">Reference proteome</keyword>
<dbReference type="Proteomes" id="UP000198935">
    <property type="component" value="Unassembled WGS sequence"/>
</dbReference>
<accession>A0A1H3K2Y5</accession>
<evidence type="ECO:0000313" key="3">
    <source>
        <dbReference type="Proteomes" id="UP000198935"/>
    </source>
</evidence>
<evidence type="ECO:0000313" key="2">
    <source>
        <dbReference type="EMBL" id="SDY45884.1"/>
    </source>
</evidence>
<dbReference type="STRING" id="1503961.SAMN05421736_10220"/>
<dbReference type="EMBL" id="FNPI01000002">
    <property type="protein sequence ID" value="SDY45884.1"/>
    <property type="molecule type" value="Genomic_DNA"/>
</dbReference>
<dbReference type="InterPro" id="IPR018672">
    <property type="entry name" value="DUF2140"/>
</dbReference>